<dbReference type="InterPro" id="IPR001202">
    <property type="entry name" value="WW_dom"/>
</dbReference>
<dbReference type="SMART" id="SM00456">
    <property type="entry name" value="WW"/>
    <property type="match status" value="1"/>
</dbReference>
<comment type="function">
    <text evidence="6">Plays a role in the translocation of transport vesicles from the cytoplasm to the plasma membrane. Inhibits the translocation of SLC2A4 from intracellular vesicles to the plasma membrane by STX4A binding and preventing the interaction between STX4A and VAMP2. Stimulation with insulin disrupts the interaction with STX4A, leading to increased levels of SLC2A4 at the plasma membrane. May also play a role in the regulation of insulin release by pancreatic beta cells after stimulation by glucose.</text>
</comment>
<reference evidence="13 14" key="1">
    <citation type="submission" date="2013-03" db="EMBL/GenBank/DDBJ databases">
        <authorList>
            <person name="Warren W."/>
            <person name="Wilson R.K."/>
        </authorList>
    </citation>
    <scope>NUCLEOTIDE SEQUENCE</scope>
</reference>
<dbReference type="PROSITE" id="PS50020">
    <property type="entry name" value="WW_DOMAIN_2"/>
    <property type="match status" value="1"/>
</dbReference>
<dbReference type="InterPro" id="IPR051342">
    <property type="entry name" value="PDZ_scaffold"/>
</dbReference>
<proteinExistence type="predicted"/>
<evidence type="ECO:0000256" key="1">
    <source>
        <dbReference type="ARBA" id="ARBA00004496"/>
    </source>
</evidence>
<evidence type="ECO:0000256" key="4">
    <source>
        <dbReference type="ARBA" id="ARBA00022737"/>
    </source>
</evidence>
<feature type="coiled-coil region" evidence="10">
    <location>
        <begin position="260"/>
        <end position="364"/>
    </location>
</feature>
<evidence type="ECO:0000256" key="7">
    <source>
        <dbReference type="ARBA" id="ARBA00064844"/>
    </source>
</evidence>
<protein>
    <recommendedName>
        <fullName evidence="8">Syntaxin-binding protein 4</fullName>
    </recommendedName>
    <alternativeName>
        <fullName evidence="9">Syntaxin 4-interacting protein</fullName>
    </alternativeName>
</protein>
<dbReference type="FunFam" id="2.20.70.10:FF:000034">
    <property type="entry name" value="syntaxin-binding protein 4 isoform X1"/>
    <property type="match status" value="1"/>
</dbReference>
<dbReference type="InterPro" id="IPR036034">
    <property type="entry name" value="PDZ_sf"/>
</dbReference>
<keyword evidence="4" id="KW-0677">Repeat</keyword>
<gene>
    <name evidence="13" type="primary">STXBP4</name>
</gene>
<dbReference type="CTD" id="252983"/>
<keyword evidence="5 10" id="KW-0175">Coiled coil</keyword>
<dbReference type="GO" id="GO:0006950">
    <property type="term" value="P:response to stress"/>
    <property type="evidence" value="ECO:0007669"/>
    <property type="project" value="UniProtKB-ARBA"/>
</dbReference>
<dbReference type="Proteomes" id="UP000233100">
    <property type="component" value="Chromosome 16"/>
</dbReference>
<dbReference type="Ensembl" id="ENSMFAT00000021992.2">
    <property type="protein sequence ID" value="ENSMFAP00000003332.2"/>
    <property type="gene ID" value="ENSMFAG00000001400.2"/>
</dbReference>
<dbReference type="SMART" id="SM00228">
    <property type="entry name" value="PDZ"/>
    <property type="match status" value="1"/>
</dbReference>
<evidence type="ECO:0000256" key="2">
    <source>
        <dbReference type="ARBA" id="ARBA00022490"/>
    </source>
</evidence>
<dbReference type="GO" id="GO:0061178">
    <property type="term" value="P:regulation of insulin secretion involved in cellular response to glucose stimulus"/>
    <property type="evidence" value="ECO:0007669"/>
    <property type="project" value="TreeGrafter"/>
</dbReference>
<evidence type="ECO:0000256" key="8">
    <source>
        <dbReference type="ARBA" id="ARBA00069756"/>
    </source>
</evidence>
<accession>A0A2K5TTE0</accession>
<comment type="subcellular location">
    <subcellularLocation>
        <location evidence="1">Cytoplasm</location>
    </subcellularLocation>
</comment>
<dbReference type="GO" id="GO:0031410">
    <property type="term" value="C:cytoplasmic vesicle"/>
    <property type="evidence" value="ECO:0007669"/>
    <property type="project" value="TreeGrafter"/>
</dbReference>
<feature type="domain" description="PDZ" evidence="12">
    <location>
        <begin position="21"/>
        <end position="93"/>
    </location>
</feature>
<evidence type="ECO:0000259" key="11">
    <source>
        <dbReference type="PROSITE" id="PS50020"/>
    </source>
</evidence>
<reference evidence="13" key="3">
    <citation type="submission" date="2025-09" db="UniProtKB">
        <authorList>
            <consortium name="Ensembl"/>
        </authorList>
    </citation>
    <scope>IDENTIFICATION</scope>
</reference>
<evidence type="ECO:0000259" key="12">
    <source>
        <dbReference type="PROSITE" id="PS50106"/>
    </source>
</evidence>
<evidence type="ECO:0000256" key="9">
    <source>
        <dbReference type="ARBA" id="ARBA00080341"/>
    </source>
</evidence>
<dbReference type="GeneTree" id="ENSGT00390000002226"/>
<dbReference type="VEuPathDB" id="HostDB:ENSMFAG00000001400"/>
<evidence type="ECO:0000256" key="6">
    <source>
        <dbReference type="ARBA" id="ARBA00053815"/>
    </source>
</evidence>
<evidence type="ECO:0000313" key="13">
    <source>
        <dbReference type="Ensembl" id="ENSMFAP00000003332.2"/>
    </source>
</evidence>
<organism evidence="13 14">
    <name type="scientific">Macaca fascicularis</name>
    <name type="common">Crab-eating macaque</name>
    <name type="synonym">Cynomolgus monkey</name>
    <dbReference type="NCBI Taxonomy" id="9541"/>
    <lineage>
        <taxon>Eukaryota</taxon>
        <taxon>Metazoa</taxon>
        <taxon>Chordata</taxon>
        <taxon>Craniata</taxon>
        <taxon>Vertebrata</taxon>
        <taxon>Euteleostomi</taxon>
        <taxon>Mammalia</taxon>
        <taxon>Eutheria</taxon>
        <taxon>Euarchontoglires</taxon>
        <taxon>Primates</taxon>
        <taxon>Haplorrhini</taxon>
        <taxon>Catarrhini</taxon>
        <taxon>Cercopithecidae</taxon>
        <taxon>Cercopithecinae</taxon>
        <taxon>Macaca</taxon>
    </lineage>
</organism>
<dbReference type="SUPFAM" id="SSF50156">
    <property type="entry name" value="PDZ domain-like"/>
    <property type="match status" value="1"/>
</dbReference>
<keyword evidence="3" id="KW-0597">Phosphoprotein</keyword>
<dbReference type="AlphaFoldDB" id="A0A2K5TTE0"/>
<reference evidence="13" key="2">
    <citation type="submission" date="2025-08" db="UniProtKB">
        <authorList>
            <consortium name="Ensembl"/>
        </authorList>
    </citation>
    <scope>IDENTIFICATION</scope>
</reference>
<dbReference type="CDD" id="cd00201">
    <property type="entry name" value="WW"/>
    <property type="match status" value="1"/>
</dbReference>
<comment type="subunit">
    <text evidence="7">Interacts with STX4A.</text>
</comment>
<dbReference type="Pfam" id="PF00397">
    <property type="entry name" value="WW"/>
    <property type="match status" value="1"/>
</dbReference>
<evidence type="ECO:0000313" key="14">
    <source>
        <dbReference type="Proteomes" id="UP000233100"/>
    </source>
</evidence>
<dbReference type="GeneID" id="101867400"/>
<dbReference type="PANTHER" id="PTHR19964:SF16">
    <property type="entry name" value="SYNTAXIN-BINDING PROTEIN 4"/>
    <property type="match status" value="1"/>
</dbReference>
<dbReference type="PROSITE" id="PS50106">
    <property type="entry name" value="PDZ"/>
    <property type="match status" value="1"/>
</dbReference>
<keyword evidence="2" id="KW-0963">Cytoplasm</keyword>
<dbReference type="FunFam" id="2.30.42.10:FF:000134">
    <property type="entry name" value="syntaxin-binding protein 4 isoform X1"/>
    <property type="match status" value="1"/>
</dbReference>
<dbReference type="SUPFAM" id="SSF51045">
    <property type="entry name" value="WW domain"/>
    <property type="match status" value="1"/>
</dbReference>
<dbReference type="InterPro" id="IPR036020">
    <property type="entry name" value="WW_dom_sf"/>
</dbReference>
<dbReference type="Gene3D" id="2.30.42.10">
    <property type="match status" value="1"/>
</dbReference>
<dbReference type="GO" id="GO:0019905">
    <property type="term" value="F:syntaxin binding"/>
    <property type="evidence" value="ECO:0007669"/>
    <property type="project" value="TreeGrafter"/>
</dbReference>
<dbReference type="GO" id="GO:0008286">
    <property type="term" value="P:insulin receptor signaling pathway"/>
    <property type="evidence" value="ECO:0007669"/>
    <property type="project" value="TreeGrafter"/>
</dbReference>
<dbReference type="InterPro" id="IPR001478">
    <property type="entry name" value="PDZ"/>
</dbReference>
<name>A0A2K5TTE0_MACFA</name>
<keyword evidence="14" id="KW-1185">Reference proteome</keyword>
<dbReference type="PANTHER" id="PTHR19964">
    <property type="entry name" value="MULTIPLE PDZ DOMAIN PROTEIN"/>
    <property type="match status" value="1"/>
</dbReference>
<dbReference type="Pfam" id="PF00595">
    <property type="entry name" value="PDZ"/>
    <property type="match status" value="1"/>
</dbReference>
<feature type="domain" description="WW" evidence="11">
    <location>
        <begin position="459"/>
        <end position="492"/>
    </location>
</feature>
<dbReference type="CDD" id="cd06698">
    <property type="entry name" value="PDZ1_hSTXBP4-PDZ2_GgSTXBP4-like"/>
    <property type="match status" value="1"/>
</dbReference>
<evidence type="ECO:0000256" key="10">
    <source>
        <dbReference type="SAM" id="Coils"/>
    </source>
</evidence>
<evidence type="ECO:0000256" key="5">
    <source>
        <dbReference type="ARBA" id="ARBA00023054"/>
    </source>
</evidence>
<sequence length="516" mass="57842">MNKNTSTVVPSSLLEKDPAFQVITITKETGLGLKILGGINRNEGPLVYIQEIIPGGDCYKDGRLKPGDQLVSVNKESMIGVSFEEAKSIITRAKLRSESAWEIAFIRQKSDNIQPENLSCTSLVEASGEYGPQASTFSFFSSPPEILIPKTSSTPKTNNAILPSCEIKTGYNKTEQIPITSSENCSVGLSNTDVASAWTENYGLQEKISLNPSVRFKAEKLEMALNYLGIQPTKEQHQALRQQVQADSKGTVSFGEADEMERLKRERDDAFKEVNTLKEKLLESDKQRKQLTEELQNVKQEAKAVVEETRALRSRIHLAEAAQRQAHGMEMDYEEVIRLLEAKITELKAQLADYSDQNKESVQDLKKRIMVLDCQLRKSEMARKTFEASTEKLLHFIEAIQEVFSDNSTPLSNLSERRAVLASQTSLTPLGRNGRNIPATLALESKELVKSVRALLDMDCLPYGWEEAYTADGIKYFINHVTQTTSWIHPVMSVLNLSRSEENEADFSRELPNQRS</sequence>
<dbReference type="Gene3D" id="2.20.70.10">
    <property type="match status" value="1"/>
</dbReference>
<dbReference type="PROSITE" id="PS01159">
    <property type="entry name" value="WW_DOMAIN_1"/>
    <property type="match status" value="1"/>
</dbReference>
<dbReference type="Bgee" id="ENSMFAG00000001400">
    <property type="expression patterns" value="Expressed in adult mammalian kidney and 13 other cell types or tissues"/>
</dbReference>
<evidence type="ECO:0000256" key="3">
    <source>
        <dbReference type="ARBA" id="ARBA00022553"/>
    </source>
</evidence>